<evidence type="ECO:0000313" key="2">
    <source>
        <dbReference type="Proteomes" id="UP001230253"/>
    </source>
</evidence>
<name>A0ABU0CA19_9BRAD</name>
<proteinExistence type="predicted"/>
<dbReference type="EMBL" id="JAUSUK010000002">
    <property type="protein sequence ID" value="MDQ0327047.1"/>
    <property type="molecule type" value="Genomic_DNA"/>
</dbReference>
<comment type="caution">
    <text evidence="1">The sequence shown here is derived from an EMBL/GenBank/DDBJ whole genome shotgun (WGS) entry which is preliminary data.</text>
</comment>
<dbReference type="SUPFAM" id="SSF63829">
    <property type="entry name" value="Calcium-dependent phosphotriesterase"/>
    <property type="match status" value="1"/>
</dbReference>
<protein>
    <recommendedName>
        <fullName evidence="3">Cycloisomerase</fullName>
    </recommendedName>
</protein>
<sequence>MPEANQAVGVDEAFFYAVDNRTIAKYAKETGERVAIFARAKGGAVKHFDSATVVDGKIYVAHSNYPEWPMTSSVEIFDAATLDHLESHSLGIDRGSLTWLDRKDGVWYGAFANYNRVFERSQQAYGNKYATQLVRFDDDWRVAEAWVLPDALLEKFDDMSNSGGSFAPDGNLWLSGHDPAEIYKMEFPEFGSVMRWVATAPAEIAGQGIAWDRSEPGVIYGIVRDERRVTATRIDLPKKQAATE</sequence>
<dbReference type="Proteomes" id="UP001230253">
    <property type="component" value="Unassembled WGS sequence"/>
</dbReference>
<keyword evidence="2" id="KW-1185">Reference proteome</keyword>
<evidence type="ECO:0008006" key="3">
    <source>
        <dbReference type="Google" id="ProtNLM"/>
    </source>
</evidence>
<gene>
    <name evidence="1" type="ORF">J2R99_002916</name>
</gene>
<organism evidence="1 2">
    <name type="scientific">Rhodopseudomonas julia</name>
    <dbReference type="NCBI Taxonomy" id="200617"/>
    <lineage>
        <taxon>Bacteria</taxon>
        <taxon>Pseudomonadati</taxon>
        <taxon>Pseudomonadota</taxon>
        <taxon>Alphaproteobacteria</taxon>
        <taxon>Hyphomicrobiales</taxon>
        <taxon>Nitrobacteraceae</taxon>
        <taxon>Rhodopseudomonas</taxon>
    </lineage>
</organism>
<accession>A0ABU0CA19</accession>
<reference evidence="1 2" key="1">
    <citation type="submission" date="2023-07" db="EMBL/GenBank/DDBJ databases">
        <title>Genomic Encyclopedia of Type Strains, Phase IV (KMG-IV): sequencing the most valuable type-strain genomes for metagenomic binning, comparative biology and taxonomic classification.</title>
        <authorList>
            <person name="Goeker M."/>
        </authorList>
    </citation>
    <scope>NUCLEOTIDE SEQUENCE [LARGE SCALE GENOMIC DNA]</scope>
    <source>
        <strain evidence="1 2">DSM 11549</strain>
    </source>
</reference>
<dbReference type="RefSeq" id="WP_307155128.1">
    <property type="nucleotide sequence ID" value="NZ_JAUSUK010000002.1"/>
</dbReference>
<evidence type="ECO:0000313" key="1">
    <source>
        <dbReference type="EMBL" id="MDQ0327047.1"/>
    </source>
</evidence>